<dbReference type="Proteomes" id="UP000252139">
    <property type="component" value="Unassembled WGS sequence"/>
</dbReference>
<name>A0A367JEY4_RHIAZ</name>
<accession>A0A367JEY4</accession>
<sequence>MILEVPDLKYLELVAMFVKHCSADRLSNGSNFSTNALKDNDIPEEMHQIYIFWLTGGTLKSEADDTYFFLAQLWMAPSSHVLTTSPYHNVDSSVDVRRHLSSSVPARLPQQINFDDRSKSIRTVGFLHSGLSSTMIELDRPTTYISRVSRSKAITISPSVSKFGSTVLPALLPTWVCREIVKEVLQIVSSGDKVNSNDISWFEDCLERPTLPQMP</sequence>
<dbReference type="OrthoDB" id="2427805at2759"/>
<evidence type="ECO:0000313" key="2">
    <source>
        <dbReference type="Proteomes" id="UP000252139"/>
    </source>
</evidence>
<comment type="caution">
    <text evidence="1">The sequence shown here is derived from an EMBL/GenBank/DDBJ whole genome shotgun (WGS) entry which is preliminary data.</text>
</comment>
<gene>
    <name evidence="1" type="ORF">CU097_009082</name>
</gene>
<dbReference type="AlphaFoldDB" id="A0A367JEY4"/>
<organism evidence="1 2">
    <name type="scientific">Rhizopus azygosporus</name>
    <name type="common">Rhizopus microsporus var. azygosporus</name>
    <dbReference type="NCBI Taxonomy" id="86630"/>
    <lineage>
        <taxon>Eukaryota</taxon>
        <taxon>Fungi</taxon>
        <taxon>Fungi incertae sedis</taxon>
        <taxon>Mucoromycota</taxon>
        <taxon>Mucoromycotina</taxon>
        <taxon>Mucoromycetes</taxon>
        <taxon>Mucorales</taxon>
        <taxon>Mucorineae</taxon>
        <taxon>Rhizopodaceae</taxon>
        <taxon>Rhizopus</taxon>
    </lineage>
</organism>
<dbReference type="EMBL" id="PJQL01001452">
    <property type="protein sequence ID" value="RCH88522.1"/>
    <property type="molecule type" value="Genomic_DNA"/>
</dbReference>
<evidence type="ECO:0000313" key="1">
    <source>
        <dbReference type="EMBL" id="RCH88522.1"/>
    </source>
</evidence>
<reference evidence="1 2" key="1">
    <citation type="journal article" date="2018" name="G3 (Bethesda)">
        <title>Phylogenetic and Phylogenomic Definition of Rhizopus Species.</title>
        <authorList>
            <person name="Gryganskyi A.P."/>
            <person name="Golan J."/>
            <person name="Dolatabadi S."/>
            <person name="Mondo S."/>
            <person name="Robb S."/>
            <person name="Idnurm A."/>
            <person name="Muszewska A."/>
            <person name="Steczkiewicz K."/>
            <person name="Masonjones S."/>
            <person name="Liao H.L."/>
            <person name="Gajdeczka M.T."/>
            <person name="Anike F."/>
            <person name="Vuek A."/>
            <person name="Anishchenko I.M."/>
            <person name="Voigt K."/>
            <person name="de Hoog G.S."/>
            <person name="Smith M.E."/>
            <person name="Heitman J."/>
            <person name="Vilgalys R."/>
            <person name="Stajich J.E."/>
        </authorList>
    </citation>
    <scope>NUCLEOTIDE SEQUENCE [LARGE SCALE GENOMIC DNA]</scope>
    <source>
        <strain evidence="1 2">CBS 357.93</strain>
    </source>
</reference>
<keyword evidence="2" id="KW-1185">Reference proteome</keyword>
<protein>
    <submittedName>
        <fullName evidence="1">Uncharacterized protein</fullName>
    </submittedName>
</protein>
<proteinExistence type="predicted"/>